<dbReference type="PANTHER" id="PTHR43549:SF3">
    <property type="entry name" value="MULTIDRUG RESISTANCE PROTEIN YPNP-RELATED"/>
    <property type="match status" value="1"/>
</dbReference>
<gene>
    <name evidence="9" type="ORF">P5G51_017165</name>
</gene>
<name>A0ABU5CN26_9BACI</name>
<evidence type="ECO:0000256" key="3">
    <source>
        <dbReference type="ARBA" id="ARBA00022448"/>
    </source>
</evidence>
<feature type="transmembrane region" description="Helical" evidence="8">
    <location>
        <begin position="170"/>
        <end position="189"/>
    </location>
</feature>
<accession>A0ABU5CN26</accession>
<feature type="transmembrane region" description="Helical" evidence="8">
    <location>
        <begin position="318"/>
        <end position="344"/>
    </location>
</feature>
<feature type="transmembrane region" description="Helical" evidence="8">
    <location>
        <begin position="136"/>
        <end position="158"/>
    </location>
</feature>
<feature type="transmembrane region" description="Helical" evidence="8">
    <location>
        <begin position="12"/>
        <end position="30"/>
    </location>
</feature>
<dbReference type="Pfam" id="PF01554">
    <property type="entry name" value="MatE"/>
    <property type="match status" value="2"/>
</dbReference>
<evidence type="ECO:0000256" key="2">
    <source>
        <dbReference type="ARBA" id="ARBA00010199"/>
    </source>
</evidence>
<evidence type="ECO:0000256" key="5">
    <source>
        <dbReference type="ARBA" id="ARBA00022692"/>
    </source>
</evidence>
<comment type="similarity">
    <text evidence="2">Belongs to the multi antimicrobial extrusion (MATE) (TC 2.A.66.1) family.</text>
</comment>
<evidence type="ECO:0000256" key="7">
    <source>
        <dbReference type="ARBA" id="ARBA00023136"/>
    </source>
</evidence>
<protein>
    <submittedName>
        <fullName evidence="9">MATE family efflux transporter</fullName>
    </submittedName>
</protein>
<keyword evidence="7 8" id="KW-0472">Membrane</keyword>
<proteinExistence type="inferred from homology"/>
<evidence type="ECO:0000256" key="1">
    <source>
        <dbReference type="ARBA" id="ARBA00004651"/>
    </source>
</evidence>
<dbReference type="InterPro" id="IPR048279">
    <property type="entry name" value="MdtK-like"/>
</dbReference>
<keyword evidence="3" id="KW-0813">Transport</keyword>
<evidence type="ECO:0000256" key="8">
    <source>
        <dbReference type="SAM" id="Phobius"/>
    </source>
</evidence>
<comment type="caution">
    <text evidence="9">The sequence shown here is derived from an EMBL/GenBank/DDBJ whole genome shotgun (WGS) entry which is preliminary data.</text>
</comment>
<dbReference type="CDD" id="cd13138">
    <property type="entry name" value="MATE_yoeA_like"/>
    <property type="match status" value="1"/>
</dbReference>
<sequence>MGKRQYDFTRGNIFKQLFMFSGPIILTNLLQTSYQFADSLWVGNLLGANALGAVAVSGTIIFTMLSFVIGLNNAALTILSQQKGQDSQDGLRRYLNAFVVVLPIMSILLGLIGFLFSGALLHLMGTPDSLMAEAETYLRINFLGMLFLFGYNFISTVLRAMGDSKTPLRFVFIAVLLNIVFDPLFIAGFDLGVAGSAYATVGSQGLAFVYGLTYVLRRKMVPFHLPRLPSRQEVGLILNLGIPSGLQMAVISAGVAAIMSVVTGFGEQVVAGFGAAQRLDKILMLPAQALGTAVNSMAGQNIGVRNWKRVEKIAKYGVLYNFSIMLLIGLLVVLLASFGIRLFIRDQEAVRFGTKYLQIVALCYPFLGINFILNGIVRASGAMYQVLVLNIISFWALRYPLTALFAKLVGDSGIAVGMGVSFIISSLFAFGYYRFGRWRKKELFHTNS</sequence>
<dbReference type="InterPro" id="IPR002528">
    <property type="entry name" value="MATE_fam"/>
</dbReference>
<evidence type="ECO:0000313" key="9">
    <source>
        <dbReference type="EMBL" id="MDY0406855.1"/>
    </source>
</evidence>
<feature type="transmembrane region" description="Helical" evidence="8">
    <location>
        <begin position="356"/>
        <end position="377"/>
    </location>
</feature>
<feature type="transmembrane region" description="Helical" evidence="8">
    <location>
        <begin position="50"/>
        <end position="73"/>
    </location>
</feature>
<dbReference type="NCBIfam" id="TIGR00797">
    <property type="entry name" value="matE"/>
    <property type="match status" value="1"/>
</dbReference>
<dbReference type="RefSeq" id="WP_306066539.1">
    <property type="nucleotide sequence ID" value="NZ_JAROCA020000002.1"/>
</dbReference>
<feature type="transmembrane region" description="Helical" evidence="8">
    <location>
        <begin position="195"/>
        <end position="216"/>
    </location>
</feature>
<reference evidence="9 10" key="1">
    <citation type="submission" date="2023-10" db="EMBL/GenBank/DDBJ databases">
        <title>179-bfca-hs.</title>
        <authorList>
            <person name="Miliotis G."/>
            <person name="Sengupta P."/>
            <person name="Hameed A."/>
            <person name="Chuvochina M."/>
            <person name="Mcdonagh F."/>
            <person name="Simpson A.C."/>
            <person name="Singh N.K."/>
            <person name="Rekha P.D."/>
            <person name="Raman K."/>
            <person name="Hugenholtz P."/>
            <person name="Venkateswaran K."/>
        </authorList>
    </citation>
    <scope>NUCLEOTIDE SEQUENCE [LARGE SCALE GENOMIC DNA]</scope>
    <source>
        <strain evidence="9 10">179-BFC-A-HS</strain>
    </source>
</reference>
<comment type="subcellular location">
    <subcellularLocation>
        <location evidence="1">Cell membrane</location>
        <topology evidence="1">Multi-pass membrane protein</topology>
    </subcellularLocation>
</comment>
<dbReference type="InterPro" id="IPR052031">
    <property type="entry name" value="Membrane_Transporter-Flippase"/>
</dbReference>
<dbReference type="PIRSF" id="PIRSF006603">
    <property type="entry name" value="DinF"/>
    <property type="match status" value="1"/>
</dbReference>
<keyword evidence="4" id="KW-1003">Cell membrane</keyword>
<dbReference type="Proteomes" id="UP001228376">
    <property type="component" value="Unassembled WGS sequence"/>
</dbReference>
<keyword evidence="10" id="KW-1185">Reference proteome</keyword>
<feature type="transmembrane region" description="Helical" evidence="8">
    <location>
        <begin position="236"/>
        <end position="262"/>
    </location>
</feature>
<feature type="transmembrane region" description="Helical" evidence="8">
    <location>
        <begin position="384"/>
        <end position="401"/>
    </location>
</feature>
<keyword evidence="6 8" id="KW-1133">Transmembrane helix</keyword>
<evidence type="ECO:0000256" key="4">
    <source>
        <dbReference type="ARBA" id="ARBA00022475"/>
    </source>
</evidence>
<evidence type="ECO:0000313" key="10">
    <source>
        <dbReference type="Proteomes" id="UP001228376"/>
    </source>
</evidence>
<keyword evidence="5 8" id="KW-0812">Transmembrane</keyword>
<feature type="transmembrane region" description="Helical" evidence="8">
    <location>
        <begin position="413"/>
        <end position="433"/>
    </location>
</feature>
<feature type="transmembrane region" description="Helical" evidence="8">
    <location>
        <begin position="94"/>
        <end position="116"/>
    </location>
</feature>
<dbReference type="PANTHER" id="PTHR43549">
    <property type="entry name" value="MULTIDRUG RESISTANCE PROTEIN YPNP-RELATED"/>
    <property type="match status" value="1"/>
</dbReference>
<dbReference type="EMBL" id="JAROCA020000002">
    <property type="protein sequence ID" value="MDY0406855.1"/>
    <property type="molecule type" value="Genomic_DNA"/>
</dbReference>
<feature type="transmembrane region" description="Helical" evidence="8">
    <location>
        <begin position="282"/>
        <end position="298"/>
    </location>
</feature>
<evidence type="ECO:0000256" key="6">
    <source>
        <dbReference type="ARBA" id="ARBA00022989"/>
    </source>
</evidence>
<organism evidence="9 10">
    <name type="scientific">Tigheibacillus jepli</name>
    <dbReference type="NCBI Taxonomy" id="3035914"/>
    <lineage>
        <taxon>Bacteria</taxon>
        <taxon>Bacillati</taxon>
        <taxon>Bacillota</taxon>
        <taxon>Bacilli</taxon>
        <taxon>Bacillales</taxon>
        <taxon>Bacillaceae</taxon>
        <taxon>Tigheibacillus</taxon>
    </lineage>
</organism>